<dbReference type="Proteomes" id="UP000242814">
    <property type="component" value="Unassembled WGS sequence"/>
</dbReference>
<proteinExistence type="predicted"/>
<organism evidence="1 2">
    <name type="scientific">Paracoccidioides brasiliensis</name>
    <dbReference type="NCBI Taxonomy" id="121759"/>
    <lineage>
        <taxon>Eukaryota</taxon>
        <taxon>Fungi</taxon>
        <taxon>Dikarya</taxon>
        <taxon>Ascomycota</taxon>
        <taxon>Pezizomycotina</taxon>
        <taxon>Eurotiomycetes</taxon>
        <taxon>Eurotiomycetidae</taxon>
        <taxon>Onygenales</taxon>
        <taxon>Ajellomycetaceae</taxon>
        <taxon>Paracoccidioides</taxon>
    </lineage>
</organism>
<comment type="caution">
    <text evidence="1">The sequence shown here is derived from an EMBL/GenBank/DDBJ whole genome shotgun (WGS) entry which is preliminary data.</text>
</comment>
<dbReference type="AlphaFoldDB" id="A0A1D2JD27"/>
<dbReference type="VEuPathDB" id="FungiDB:PADG_08159"/>
<sequence length="203" mass="23025">MPDETFTSANDSYAIEGLAQQIVLEARSDWAGIFALTGALGYGTWWLSKSSIVQVATQTGLEGINACNIAFDCKYERIQGEWDKYEGGMKQEEERKKRHTQGQDRYDFISSLKDVLDEVERQMKGDIISTHKLQLSTQGPPPGALVATYRGCWFAPVLRPILPNLLARLSQLRCSSMRTLHDSRMQWLKKFVPRRQISRLVLG</sequence>
<evidence type="ECO:0000313" key="2">
    <source>
        <dbReference type="Proteomes" id="UP000242814"/>
    </source>
</evidence>
<accession>A0A1D2JD27</accession>
<gene>
    <name evidence="1" type="ORF">ACO22_04565</name>
</gene>
<dbReference type="EMBL" id="LZYO01000184">
    <property type="protein sequence ID" value="ODH26515.1"/>
    <property type="molecule type" value="Genomic_DNA"/>
</dbReference>
<dbReference type="VEuPathDB" id="FungiDB:PABG_07500"/>
<protein>
    <submittedName>
        <fullName evidence="1">Uncharacterized protein</fullName>
    </submittedName>
</protein>
<name>A0A1D2JD27_PARBR</name>
<evidence type="ECO:0000313" key="1">
    <source>
        <dbReference type="EMBL" id="ODH26515.1"/>
    </source>
</evidence>
<reference evidence="1 2" key="1">
    <citation type="submission" date="2016-06" db="EMBL/GenBank/DDBJ databases">
        <authorList>
            <person name="Kjaerup R.B."/>
            <person name="Dalgaard T.S."/>
            <person name="Juul-Madsen H.R."/>
        </authorList>
    </citation>
    <scope>NUCLEOTIDE SEQUENCE [LARGE SCALE GENOMIC DNA]</scope>
    <source>
        <strain evidence="1 2">Pb300</strain>
    </source>
</reference>